<reference evidence="1 2" key="1">
    <citation type="submission" date="2019-05" db="EMBL/GenBank/DDBJ databases">
        <title>Emergence of the Ug99 lineage of the wheat stem rust pathogen through somatic hybridization.</title>
        <authorList>
            <person name="Li F."/>
            <person name="Upadhyaya N.M."/>
            <person name="Sperschneider J."/>
            <person name="Matny O."/>
            <person name="Nguyen-Phuc H."/>
            <person name="Mago R."/>
            <person name="Raley C."/>
            <person name="Miller M.E."/>
            <person name="Silverstein K.A.T."/>
            <person name="Henningsen E."/>
            <person name="Hirsch C.D."/>
            <person name="Visser B."/>
            <person name="Pretorius Z.A."/>
            <person name="Steffenson B.J."/>
            <person name="Schwessinger B."/>
            <person name="Dodds P.N."/>
            <person name="Figueroa M."/>
        </authorList>
    </citation>
    <scope>NUCLEOTIDE SEQUENCE [LARGE SCALE GENOMIC DNA]</scope>
    <source>
        <strain evidence="1">21-0</strain>
    </source>
</reference>
<evidence type="ECO:0000313" key="2">
    <source>
        <dbReference type="Proteomes" id="UP000324748"/>
    </source>
</evidence>
<keyword evidence="2" id="KW-1185">Reference proteome</keyword>
<dbReference type="AlphaFoldDB" id="A0A5B0MCQ9"/>
<evidence type="ECO:0000313" key="1">
    <source>
        <dbReference type="EMBL" id="KAA1073714.1"/>
    </source>
</evidence>
<accession>A0A5B0MCQ9</accession>
<dbReference type="Proteomes" id="UP000324748">
    <property type="component" value="Unassembled WGS sequence"/>
</dbReference>
<protein>
    <submittedName>
        <fullName evidence="1">Uncharacterized protein</fullName>
    </submittedName>
</protein>
<name>A0A5B0MCQ9_PUCGR</name>
<gene>
    <name evidence="1" type="ORF">PGT21_023302</name>
</gene>
<sequence length="82" mass="9216">MKIKFEELLGTWRTGSAAQSELFGPEIQRKMEDGIFGSWRWRHGNEALNSLACNNGVKQLPAITLPAKTASILFDLRRILAD</sequence>
<organism evidence="1 2">
    <name type="scientific">Puccinia graminis f. sp. tritici</name>
    <dbReference type="NCBI Taxonomy" id="56615"/>
    <lineage>
        <taxon>Eukaryota</taxon>
        <taxon>Fungi</taxon>
        <taxon>Dikarya</taxon>
        <taxon>Basidiomycota</taxon>
        <taxon>Pucciniomycotina</taxon>
        <taxon>Pucciniomycetes</taxon>
        <taxon>Pucciniales</taxon>
        <taxon>Pucciniaceae</taxon>
        <taxon>Puccinia</taxon>
    </lineage>
</organism>
<comment type="caution">
    <text evidence="1">The sequence shown here is derived from an EMBL/GenBank/DDBJ whole genome shotgun (WGS) entry which is preliminary data.</text>
</comment>
<proteinExistence type="predicted"/>
<dbReference type="EMBL" id="VSWC01000158">
    <property type="protein sequence ID" value="KAA1073714.1"/>
    <property type="molecule type" value="Genomic_DNA"/>
</dbReference>
<dbReference type="OrthoDB" id="2129491at2759"/>